<evidence type="ECO:0000313" key="2">
    <source>
        <dbReference type="EMBL" id="CAB1443686.1"/>
    </source>
</evidence>
<proteinExistence type="predicted"/>
<accession>A0A9N7V408</accession>
<comment type="caution">
    <text evidence="2">The sequence shown here is derived from an EMBL/GenBank/DDBJ whole genome shotgun (WGS) entry which is preliminary data.</text>
</comment>
<sequence>MDETMDSQRGSVTVEVIPVVVNNDASQPNLTDGEDESFCGQQKPDTAKDSVPSENTQDDIASQISMDCGSAGGPDESGRAESSSSSNATQTHCSNGQKFIVPERV</sequence>
<evidence type="ECO:0000313" key="3">
    <source>
        <dbReference type="Proteomes" id="UP001153269"/>
    </source>
</evidence>
<feature type="region of interest" description="Disordered" evidence="1">
    <location>
        <begin position="1"/>
        <end position="105"/>
    </location>
</feature>
<name>A0A9N7V408_PLEPL</name>
<dbReference type="Proteomes" id="UP001153269">
    <property type="component" value="Unassembled WGS sequence"/>
</dbReference>
<organism evidence="2 3">
    <name type="scientific">Pleuronectes platessa</name>
    <name type="common">European plaice</name>
    <dbReference type="NCBI Taxonomy" id="8262"/>
    <lineage>
        <taxon>Eukaryota</taxon>
        <taxon>Metazoa</taxon>
        <taxon>Chordata</taxon>
        <taxon>Craniata</taxon>
        <taxon>Vertebrata</taxon>
        <taxon>Euteleostomi</taxon>
        <taxon>Actinopterygii</taxon>
        <taxon>Neopterygii</taxon>
        <taxon>Teleostei</taxon>
        <taxon>Neoteleostei</taxon>
        <taxon>Acanthomorphata</taxon>
        <taxon>Carangaria</taxon>
        <taxon>Pleuronectiformes</taxon>
        <taxon>Pleuronectoidei</taxon>
        <taxon>Pleuronectidae</taxon>
        <taxon>Pleuronectes</taxon>
    </lineage>
</organism>
<feature type="compositionally biased region" description="Polar residues" evidence="1">
    <location>
        <begin position="87"/>
        <end position="97"/>
    </location>
</feature>
<feature type="compositionally biased region" description="Low complexity" evidence="1">
    <location>
        <begin position="12"/>
        <end position="21"/>
    </location>
</feature>
<dbReference type="AlphaFoldDB" id="A0A9N7V408"/>
<protein>
    <submittedName>
        <fullName evidence="2">Uncharacterized protein</fullName>
    </submittedName>
</protein>
<evidence type="ECO:0000256" key="1">
    <source>
        <dbReference type="SAM" id="MobiDB-lite"/>
    </source>
</evidence>
<feature type="compositionally biased region" description="Polar residues" evidence="1">
    <location>
        <begin position="52"/>
        <end position="65"/>
    </location>
</feature>
<dbReference type="EMBL" id="CADEAL010003157">
    <property type="protein sequence ID" value="CAB1443686.1"/>
    <property type="molecule type" value="Genomic_DNA"/>
</dbReference>
<reference evidence="2" key="1">
    <citation type="submission" date="2020-03" db="EMBL/GenBank/DDBJ databases">
        <authorList>
            <person name="Weist P."/>
        </authorList>
    </citation>
    <scope>NUCLEOTIDE SEQUENCE</scope>
</reference>
<gene>
    <name evidence="2" type="ORF">PLEPLA_LOCUS31402</name>
</gene>
<keyword evidence="3" id="KW-1185">Reference proteome</keyword>